<sequence length="79" mass="8681">VARTQGGANAHKHVAYLWADSLGGEAAVRLLIKLGLLEASGDHAADNCSFEFAFELSRLALKHKTPEIHLKYAMYLEDE</sequence>
<accession>A0ABQ9UXF4</accession>
<feature type="non-terminal residue" evidence="1">
    <location>
        <position position="79"/>
    </location>
</feature>
<organism evidence="1 2">
    <name type="scientific">Saguinus oedipus</name>
    <name type="common">Cotton-top tamarin</name>
    <name type="synonym">Oedipomidas oedipus</name>
    <dbReference type="NCBI Taxonomy" id="9490"/>
    <lineage>
        <taxon>Eukaryota</taxon>
        <taxon>Metazoa</taxon>
        <taxon>Chordata</taxon>
        <taxon>Craniata</taxon>
        <taxon>Vertebrata</taxon>
        <taxon>Euteleostomi</taxon>
        <taxon>Mammalia</taxon>
        <taxon>Eutheria</taxon>
        <taxon>Euarchontoglires</taxon>
        <taxon>Primates</taxon>
        <taxon>Haplorrhini</taxon>
        <taxon>Platyrrhini</taxon>
        <taxon>Cebidae</taxon>
        <taxon>Callitrichinae</taxon>
        <taxon>Saguinus</taxon>
    </lineage>
</organism>
<dbReference type="Proteomes" id="UP001266305">
    <property type="component" value="Unassembled WGS sequence"/>
</dbReference>
<reference evidence="1 2" key="1">
    <citation type="submission" date="2023-05" db="EMBL/GenBank/DDBJ databases">
        <title>B98-5 Cell Line De Novo Hybrid Assembly: An Optical Mapping Approach.</title>
        <authorList>
            <person name="Kananen K."/>
            <person name="Auerbach J.A."/>
            <person name="Kautto E."/>
            <person name="Blachly J.S."/>
        </authorList>
    </citation>
    <scope>NUCLEOTIDE SEQUENCE [LARGE SCALE GENOMIC DNA]</scope>
    <source>
        <strain evidence="1">B95-8</strain>
        <tissue evidence="1">Cell line</tissue>
    </source>
</reference>
<gene>
    <name evidence="1" type="ORF">P7K49_019431</name>
</gene>
<keyword evidence="2" id="KW-1185">Reference proteome</keyword>
<protein>
    <submittedName>
        <fullName evidence="1">Uncharacterized protein</fullName>
    </submittedName>
</protein>
<evidence type="ECO:0000313" key="2">
    <source>
        <dbReference type="Proteomes" id="UP001266305"/>
    </source>
</evidence>
<name>A0ABQ9UXF4_SAGOE</name>
<feature type="non-terminal residue" evidence="1">
    <location>
        <position position="1"/>
    </location>
</feature>
<dbReference type="EMBL" id="JASSZA010000009">
    <property type="protein sequence ID" value="KAK2101765.1"/>
    <property type="molecule type" value="Genomic_DNA"/>
</dbReference>
<comment type="caution">
    <text evidence="1">The sequence shown here is derived from an EMBL/GenBank/DDBJ whole genome shotgun (WGS) entry which is preliminary data.</text>
</comment>
<proteinExistence type="predicted"/>
<evidence type="ECO:0000313" key="1">
    <source>
        <dbReference type="EMBL" id="KAK2101765.1"/>
    </source>
</evidence>